<evidence type="ECO:0000256" key="1">
    <source>
        <dbReference type="SAM" id="MobiDB-lite"/>
    </source>
</evidence>
<evidence type="ECO:0000259" key="2">
    <source>
        <dbReference type="PROSITE" id="PS50196"/>
    </source>
</evidence>
<reference evidence="3" key="1">
    <citation type="submission" date="2021-01" db="EMBL/GenBank/DDBJ databases">
        <authorList>
            <person name="Corre E."/>
            <person name="Pelletier E."/>
            <person name="Niang G."/>
            <person name="Scheremetjew M."/>
            <person name="Finn R."/>
            <person name="Kale V."/>
            <person name="Holt S."/>
            <person name="Cochrane G."/>
            <person name="Meng A."/>
            <person name="Brown T."/>
            <person name="Cohen L."/>
        </authorList>
    </citation>
    <scope>NUCLEOTIDE SEQUENCE</scope>
    <source>
        <strain evidence="3">CCMP3124</strain>
    </source>
</reference>
<dbReference type="InterPro" id="IPR045255">
    <property type="entry name" value="RanBP1-like"/>
</dbReference>
<dbReference type="Gene3D" id="2.30.29.30">
    <property type="entry name" value="Pleckstrin-homology domain (PH domain)/Phosphotyrosine-binding domain (PTB)"/>
    <property type="match status" value="1"/>
</dbReference>
<accession>A0A7S1TKA7</accession>
<dbReference type="SUPFAM" id="SSF50729">
    <property type="entry name" value="PH domain-like"/>
    <property type="match status" value="1"/>
</dbReference>
<feature type="domain" description="RanBD1" evidence="2">
    <location>
        <begin position="39"/>
        <end position="174"/>
    </location>
</feature>
<dbReference type="InterPro" id="IPR045256">
    <property type="entry name" value="RanBP1_RanBD"/>
</dbReference>
<feature type="compositionally biased region" description="Low complexity" evidence="1">
    <location>
        <begin position="7"/>
        <end position="21"/>
    </location>
</feature>
<dbReference type="GO" id="GO:0005096">
    <property type="term" value="F:GTPase activator activity"/>
    <property type="evidence" value="ECO:0007669"/>
    <property type="project" value="TreeGrafter"/>
</dbReference>
<dbReference type="PANTHER" id="PTHR23138:SF87">
    <property type="entry name" value="E3 SUMO-PROTEIN LIGASE RANBP2"/>
    <property type="match status" value="1"/>
</dbReference>
<gene>
    <name evidence="3" type="ORF">EAUS1353_LOCUS880</name>
</gene>
<feature type="compositionally biased region" description="Low complexity" evidence="1">
    <location>
        <begin position="184"/>
        <end position="197"/>
    </location>
</feature>
<dbReference type="GO" id="GO:0006913">
    <property type="term" value="P:nucleocytoplasmic transport"/>
    <property type="evidence" value="ECO:0007669"/>
    <property type="project" value="InterPro"/>
</dbReference>
<dbReference type="AlphaFoldDB" id="A0A7S1TKA7"/>
<organism evidence="3">
    <name type="scientific">Erythrolobus australicus</name>
    <dbReference type="NCBI Taxonomy" id="1077150"/>
    <lineage>
        <taxon>Eukaryota</taxon>
        <taxon>Rhodophyta</taxon>
        <taxon>Bangiophyceae</taxon>
        <taxon>Porphyridiales</taxon>
        <taxon>Porphyridiaceae</taxon>
        <taxon>Erythrolobus</taxon>
    </lineage>
</organism>
<feature type="region of interest" description="Disordered" evidence="1">
    <location>
        <begin position="180"/>
        <end position="208"/>
    </location>
</feature>
<proteinExistence type="predicted"/>
<dbReference type="GO" id="GO:0005737">
    <property type="term" value="C:cytoplasm"/>
    <property type="evidence" value="ECO:0007669"/>
    <property type="project" value="TreeGrafter"/>
</dbReference>
<feature type="region of interest" description="Disordered" evidence="1">
    <location>
        <begin position="1"/>
        <end position="32"/>
    </location>
</feature>
<dbReference type="PANTHER" id="PTHR23138">
    <property type="entry name" value="RAN BINDING PROTEIN"/>
    <property type="match status" value="1"/>
</dbReference>
<name>A0A7S1TKA7_9RHOD</name>
<evidence type="ECO:0000313" key="3">
    <source>
        <dbReference type="EMBL" id="CAD9239144.1"/>
    </source>
</evidence>
<sequence>MAEEKVAPVFGAEPVAAAGAEGDADGDEAAGVEEECAADFAPVVQLDEQEVVTGEEDEEVLFKMRAKLFRFDREGQQWKERGTGDVRLLKHKETSKIRLLMRREKTLKICMNHYVNAEVELQENVGSDRSWVWNAVDYAEGERDECVLAIRFSNTENAQAFKKEYVSACAHMKSLLASEDTADGADAAEASQPAAGDGEPEADPSAVN</sequence>
<dbReference type="SMART" id="SM00160">
    <property type="entry name" value="RanBD"/>
    <property type="match status" value="1"/>
</dbReference>
<dbReference type="InterPro" id="IPR011993">
    <property type="entry name" value="PH-like_dom_sf"/>
</dbReference>
<feature type="compositionally biased region" description="Acidic residues" evidence="1">
    <location>
        <begin position="22"/>
        <end position="32"/>
    </location>
</feature>
<dbReference type="GO" id="GO:0005643">
    <property type="term" value="C:nuclear pore"/>
    <property type="evidence" value="ECO:0007669"/>
    <property type="project" value="TreeGrafter"/>
</dbReference>
<dbReference type="PROSITE" id="PS50196">
    <property type="entry name" value="RANBD1"/>
    <property type="match status" value="1"/>
</dbReference>
<dbReference type="FunFam" id="2.30.29.30:FF:000312">
    <property type="entry name" value="Ran binding protein 1"/>
    <property type="match status" value="1"/>
</dbReference>
<dbReference type="EMBL" id="HBGI01001358">
    <property type="protein sequence ID" value="CAD9239144.1"/>
    <property type="molecule type" value="Transcribed_RNA"/>
</dbReference>
<dbReference type="CDD" id="cd13179">
    <property type="entry name" value="RanBD_RanBP1"/>
    <property type="match status" value="1"/>
</dbReference>
<protein>
    <recommendedName>
        <fullName evidence="2">RanBD1 domain-containing protein</fullName>
    </recommendedName>
</protein>
<dbReference type="InterPro" id="IPR000156">
    <property type="entry name" value="Ran_bind_dom"/>
</dbReference>
<dbReference type="Pfam" id="PF00638">
    <property type="entry name" value="Ran_BP1"/>
    <property type="match status" value="1"/>
</dbReference>